<name>A0AAE0JFV6_9PEZI</name>
<reference evidence="2" key="2">
    <citation type="submission" date="2023-06" db="EMBL/GenBank/DDBJ databases">
        <authorList>
            <consortium name="Lawrence Berkeley National Laboratory"/>
            <person name="Haridas S."/>
            <person name="Hensen N."/>
            <person name="Bonometti L."/>
            <person name="Westerberg I."/>
            <person name="Brannstrom I.O."/>
            <person name="Guillou S."/>
            <person name="Cros-Aarteil S."/>
            <person name="Calhoun S."/>
            <person name="Kuo A."/>
            <person name="Mondo S."/>
            <person name="Pangilinan J."/>
            <person name="Riley R."/>
            <person name="Labutti K."/>
            <person name="Andreopoulos B."/>
            <person name="Lipzen A."/>
            <person name="Chen C."/>
            <person name="Yanf M."/>
            <person name="Daum C."/>
            <person name="Ng V."/>
            <person name="Clum A."/>
            <person name="Steindorff A."/>
            <person name="Ohm R."/>
            <person name="Martin F."/>
            <person name="Silar P."/>
            <person name="Natvig D."/>
            <person name="Lalanne C."/>
            <person name="Gautier V."/>
            <person name="Ament-Velasquez S.L."/>
            <person name="Kruys A."/>
            <person name="Hutchinson M.I."/>
            <person name="Powell A.J."/>
            <person name="Barry K."/>
            <person name="Miller A.N."/>
            <person name="Grigoriev I.V."/>
            <person name="Debuchy R."/>
            <person name="Gladieux P."/>
            <person name="Thoren M.H."/>
            <person name="Johannesson H."/>
        </authorList>
    </citation>
    <scope>NUCLEOTIDE SEQUENCE</scope>
    <source>
        <strain evidence="2">CBS 560.94</strain>
    </source>
</reference>
<dbReference type="EMBL" id="JAUEPP010000004">
    <property type="protein sequence ID" value="KAK3345330.1"/>
    <property type="molecule type" value="Genomic_DNA"/>
</dbReference>
<feature type="region of interest" description="Disordered" evidence="1">
    <location>
        <begin position="116"/>
        <end position="164"/>
    </location>
</feature>
<dbReference type="Proteomes" id="UP001278500">
    <property type="component" value="Unassembled WGS sequence"/>
</dbReference>
<reference evidence="2" key="1">
    <citation type="journal article" date="2023" name="Mol. Phylogenet. Evol.">
        <title>Genome-scale phylogeny and comparative genomics of the fungal order Sordariales.</title>
        <authorList>
            <person name="Hensen N."/>
            <person name="Bonometti L."/>
            <person name="Westerberg I."/>
            <person name="Brannstrom I.O."/>
            <person name="Guillou S."/>
            <person name="Cros-Aarteil S."/>
            <person name="Calhoun S."/>
            <person name="Haridas S."/>
            <person name="Kuo A."/>
            <person name="Mondo S."/>
            <person name="Pangilinan J."/>
            <person name="Riley R."/>
            <person name="LaButti K."/>
            <person name="Andreopoulos B."/>
            <person name="Lipzen A."/>
            <person name="Chen C."/>
            <person name="Yan M."/>
            <person name="Daum C."/>
            <person name="Ng V."/>
            <person name="Clum A."/>
            <person name="Steindorff A."/>
            <person name="Ohm R.A."/>
            <person name="Martin F."/>
            <person name="Silar P."/>
            <person name="Natvig D.O."/>
            <person name="Lalanne C."/>
            <person name="Gautier V."/>
            <person name="Ament-Velasquez S.L."/>
            <person name="Kruys A."/>
            <person name="Hutchinson M.I."/>
            <person name="Powell A.J."/>
            <person name="Barry K."/>
            <person name="Miller A.N."/>
            <person name="Grigoriev I.V."/>
            <person name="Debuchy R."/>
            <person name="Gladieux P."/>
            <person name="Hiltunen Thoren M."/>
            <person name="Johannesson H."/>
        </authorList>
    </citation>
    <scope>NUCLEOTIDE SEQUENCE</scope>
    <source>
        <strain evidence="2">CBS 560.94</strain>
    </source>
</reference>
<dbReference type="GeneID" id="87858975"/>
<gene>
    <name evidence="2" type="ORF">B0H65DRAFT_203037</name>
</gene>
<protein>
    <submittedName>
        <fullName evidence="2">Uncharacterized protein</fullName>
    </submittedName>
</protein>
<dbReference type="RefSeq" id="XP_062681943.1">
    <property type="nucleotide sequence ID" value="XM_062821821.1"/>
</dbReference>
<organism evidence="2 3">
    <name type="scientific">Neurospora tetraspora</name>
    <dbReference type="NCBI Taxonomy" id="94610"/>
    <lineage>
        <taxon>Eukaryota</taxon>
        <taxon>Fungi</taxon>
        <taxon>Dikarya</taxon>
        <taxon>Ascomycota</taxon>
        <taxon>Pezizomycotina</taxon>
        <taxon>Sordariomycetes</taxon>
        <taxon>Sordariomycetidae</taxon>
        <taxon>Sordariales</taxon>
        <taxon>Sordariaceae</taxon>
        <taxon>Neurospora</taxon>
    </lineage>
</organism>
<proteinExistence type="predicted"/>
<evidence type="ECO:0000256" key="1">
    <source>
        <dbReference type="SAM" id="MobiDB-lite"/>
    </source>
</evidence>
<sequence length="203" mass="22671">MTILRQTSPHSAVIQHSLGQTTYYLTLKWEGEEATVTGPAEGTHRYFLRMNSKKTTTSRSLRLTATFSPEPLDATTSATTTTTSFPKLLTKTKTWWNTYWTTGAFVNLSRVIKSKSKSKSSSSSTSKNITASRNRTPTPHPPLPLPPSRKPRLLPPPARIRPSQQRLVRQIPPRNGPLEHLALVVLGKGVSRRYLSRAILPQM</sequence>
<comment type="caution">
    <text evidence="2">The sequence shown here is derived from an EMBL/GenBank/DDBJ whole genome shotgun (WGS) entry which is preliminary data.</text>
</comment>
<accession>A0AAE0JFV6</accession>
<evidence type="ECO:0000313" key="3">
    <source>
        <dbReference type="Proteomes" id="UP001278500"/>
    </source>
</evidence>
<dbReference type="AlphaFoldDB" id="A0AAE0JFV6"/>
<feature type="compositionally biased region" description="Pro residues" evidence="1">
    <location>
        <begin position="138"/>
        <end position="159"/>
    </location>
</feature>
<evidence type="ECO:0000313" key="2">
    <source>
        <dbReference type="EMBL" id="KAK3345330.1"/>
    </source>
</evidence>
<keyword evidence="3" id="KW-1185">Reference proteome</keyword>